<protein>
    <submittedName>
        <fullName evidence="2">Uncharacterized protein</fullName>
    </submittedName>
</protein>
<comment type="caution">
    <text evidence="2">The sequence shown here is derived from an EMBL/GenBank/DDBJ whole genome shotgun (WGS) entry which is preliminary data.</text>
</comment>
<name>A0A504JAZ6_9FLAO</name>
<feature type="transmembrane region" description="Helical" evidence="1">
    <location>
        <begin position="52"/>
        <end position="69"/>
    </location>
</feature>
<dbReference type="Proteomes" id="UP000315540">
    <property type="component" value="Unassembled WGS sequence"/>
</dbReference>
<proteinExistence type="predicted"/>
<keyword evidence="1" id="KW-1133">Transmembrane helix</keyword>
<dbReference type="EMBL" id="VFWZ01000005">
    <property type="protein sequence ID" value="TPN84703.1"/>
    <property type="molecule type" value="Genomic_DNA"/>
</dbReference>
<keyword evidence="1" id="KW-0472">Membrane</keyword>
<reference evidence="2 3" key="1">
    <citation type="submission" date="2019-06" db="EMBL/GenBank/DDBJ databases">
        <authorList>
            <person name="Meng X."/>
        </authorList>
    </citation>
    <scope>NUCLEOTIDE SEQUENCE [LARGE SCALE GENOMIC DNA]</scope>
    <source>
        <strain evidence="2 3">M625</strain>
    </source>
</reference>
<gene>
    <name evidence="2" type="ORF">FHK87_17400</name>
</gene>
<dbReference type="OrthoDB" id="1446747at2"/>
<evidence type="ECO:0000313" key="3">
    <source>
        <dbReference type="Proteomes" id="UP000315540"/>
    </source>
</evidence>
<feature type="transmembrane region" description="Helical" evidence="1">
    <location>
        <begin position="103"/>
        <end position="121"/>
    </location>
</feature>
<dbReference type="AlphaFoldDB" id="A0A504JAZ6"/>
<organism evidence="2 3">
    <name type="scientific">Aquimarina algicola</name>
    <dbReference type="NCBI Taxonomy" id="2589995"/>
    <lineage>
        <taxon>Bacteria</taxon>
        <taxon>Pseudomonadati</taxon>
        <taxon>Bacteroidota</taxon>
        <taxon>Flavobacteriia</taxon>
        <taxon>Flavobacteriales</taxon>
        <taxon>Flavobacteriaceae</taxon>
        <taxon>Aquimarina</taxon>
    </lineage>
</organism>
<dbReference type="RefSeq" id="WP_140595038.1">
    <property type="nucleotide sequence ID" value="NZ_VFWZ01000005.1"/>
</dbReference>
<evidence type="ECO:0000256" key="1">
    <source>
        <dbReference type="SAM" id="Phobius"/>
    </source>
</evidence>
<keyword evidence="1" id="KW-0812">Transmembrane</keyword>
<accession>A0A504JAZ6</accession>
<evidence type="ECO:0000313" key="2">
    <source>
        <dbReference type="EMBL" id="TPN84703.1"/>
    </source>
</evidence>
<keyword evidence="3" id="KW-1185">Reference proteome</keyword>
<sequence>MEEQYKNIKRLIRETGLETPSYNFTNKVMNKIAVLETHKQSKPTALISRQKWVVIILIFIALFFGALLVPNTSNKIFSMIDFSFFNIIRIKNVFPKLIFSHTTIYGISFLCILFFVQLIMLKRRIDKRFSV</sequence>